<dbReference type="InterPro" id="IPR002931">
    <property type="entry name" value="Transglutaminase-like"/>
</dbReference>
<reference evidence="3" key="1">
    <citation type="submission" date="2016-10" db="EMBL/GenBank/DDBJ databases">
        <authorList>
            <person name="Varghese N."/>
            <person name="Submissions S."/>
        </authorList>
    </citation>
    <scope>NUCLEOTIDE SEQUENCE [LARGE SCALE GENOMIC DNA]</scope>
    <source>
        <strain evidence="3">DSM 3384</strain>
    </source>
</reference>
<name>A0A1H2K5Y0_9BACT</name>
<evidence type="ECO:0000313" key="2">
    <source>
        <dbReference type="EMBL" id="SDU63973.1"/>
    </source>
</evidence>
<dbReference type="SMART" id="SM00460">
    <property type="entry name" value="TGc"/>
    <property type="match status" value="1"/>
</dbReference>
<dbReference type="InterPro" id="IPR038765">
    <property type="entry name" value="Papain-like_cys_pep_sf"/>
</dbReference>
<dbReference type="Gene3D" id="3.10.620.30">
    <property type="match status" value="1"/>
</dbReference>
<evidence type="ECO:0000313" key="3">
    <source>
        <dbReference type="Proteomes" id="UP000199608"/>
    </source>
</evidence>
<feature type="domain" description="Transglutaminase-like" evidence="1">
    <location>
        <begin position="61"/>
        <end position="134"/>
    </location>
</feature>
<sequence length="227" mass="26396">MKTTLKETYYCDYAHPEIQKLAKKLAEKTNDPVEIAKKTFYHVRDNIVTGYDLYKVKASDILKKGYGICWGKSTLLIALLRCNHIQAQFVTIPVHRKFIKPLVGNLYHLANSPYNHCMVNAFLNKRWTILDSVLDKKTYEIFFAPENIPWGIDWNGKDDCRLYTDSVVGEPDIHADIDSVIRQKAGNTEFPAFIAIGVYRFLNKRLWKKTFFSTLPQMGDVKPKYHW</sequence>
<dbReference type="Proteomes" id="UP000199608">
    <property type="component" value="Unassembled WGS sequence"/>
</dbReference>
<gene>
    <name evidence="2" type="ORF">SAMN04487931_12122</name>
</gene>
<dbReference type="RefSeq" id="WP_092238454.1">
    <property type="nucleotide sequence ID" value="NZ_FNLL01000021.1"/>
</dbReference>
<protein>
    <submittedName>
        <fullName evidence="2">Transglutaminase-like superfamily protein</fullName>
    </submittedName>
</protein>
<dbReference type="AlphaFoldDB" id="A0A1H2K5Y0"/>
<evidence type="ECO:0000259" key="1">
    <source>
        <dbReference type="SMART" id="SM00460"/>
    </source>
</evidence>
<dbReference type="SUPFAM" id="SSF54001">
    <property type="entry name" value="Cysteine proteinases"/>
    <property type="match status" value="1"/>
</dbReference>
<accession>A0A1H2K5Y0</accession>
<organism evidence="2 3">
    <name type="scientific">Desulfobacula phenolica</name>
    <dbReference type="NCBI Taxonomy" id="90732"/>
    <lineage>
        <taxon>Bacteria</taxon>
        <taxon>Pseudomonadati</taxon>
        <taxon>Thermodesulfobacteriota</taxon>
        <taxon>Desulfobacteria</taxon>
        <taxon>Desulfobacterales</taxon>
        <taxon>Desulfobacteraceae</taxon>
        <taxon>Desulfobacula</taxon>
    </lineage>
</organism>
<dbReference type="Pfam" id="PF01841">
    <property type="entry name" value="Transglut_core"/>
    <property type="match status" value="1"/>
</dbReference>
<dbReference type="EMBL" id="FNLL01000021">
    <property type="protein sequence ID" value="SDU63973.1"/>
    <property type="molecule type" value="Genomic_DNA"/>
</dbReference>
<keyword evidence="3" id="KW-1185">Reference proteome</keyword>
<proteinExistence type="predicted"/>
<dbReference type="PANTHER" id="PTHR33490">
    <property type="entry name" value="BLR5614 PROTEIN-RELATED"/>
    <property type="match status" value="1"/>
</dbReference>